<feature type="transmembrane region" description="Helical" evidence="2">
    <location>
        <begin position="38"/>
        <end position="55"/>
    </location>
</feature>
<feature type="region of interest" description="Disordered" evidence="1">
    <location>
        <begin position="243"/>
        <end position="269"/>
    </location>
</feature>
<protein>
    <submittedName>
        <fullName evidence="3">Membrane protein</fullName>
    </submittedName>
</protein>
<feature type="transmembrane region" description="Helical" evidence="2">
    <location>
        <begin position="61"/>
        <end position="78"/>
    </location>
</feature>
<feature type="transmembrane region" description="Helical" evidence="2">
    <location>
        <begin position="85"/>
        <end position="107"/>
    </location>
</feature>
<keyword evidence="2" id="KW-1133">Transmembrane helix</keyword>
<evidence type="ECO:0000256" key="2">
    <source>
        <dbReference type="SAM" id="Phobius"/>
    </source>
</evidence>
<name>A0A8J3XXG3_9ACTN</name>
<keyword evidence="2" id="KW-0472">Membrane</keyword>
<evidence type="ECO:0000313" key="3">
    <source>
        <dbReference type="EMBL" id="GII56599.1"/>
    </source>
</evidence>
<proteinExistence type="predicted"/>
<accession>A0A8J3XXG3</accession>
<comment type="caution">
    <text evidence="3">The sequence shown here is derived from an EMBL/GenBank/DDBJ whole genome shotgun (WGS) entry which is preliminary data.</text>
</comment>
<feature type="transmembrane region" description="Helical" evidence="2">
    <location>
        <begin position="209"/>
        <end position="232"/>
    </location>
</feature>
<dbReference type="EMBL" id="BOOR01000037">
    <property type="protein sequence ID" value="GII56599.1"/>
    <property type="molecule type" value="Genomic_DNA"/>
</dbReference>
<dbReference type="Pfam" id="PF03988">
    <property type="entry name" value="DUF347"/>
    <property type="match status" value="4"/>
</dbReference>
<keyword evidence="4" id="KW-1185">Reference proteome</keyword>
<feature type="transmembrane region" description="Helical" evidence="2">
    <location>
        <begin position="159"/>
        <end position="189"/>
    </location>
</feature>
<dbReference type="InterPro" id="IPR007136">
    <property type="entry name" value="DUF347"/>
</dbReference>
<evidence type="ECO:0000313" key="4">
    <source>
        <dbReference type="Proteomes" id="UP000605992"/>
    </source>
</evidence>
<dbReference type="Proteomes" id="UP000605992">
    <property type="component" value="Unassembled WGS sequence"/>
</dbReference>
<keyword evidence="2" id="KW-0812">Transmembrane</keyword>
<sequence length="269" mass="29275">MPAVTVYFWIIKILCTTVGETAADFLSSTLNFGLTNTTYVMAVLLAVFLFFQFRARAYTPWLYWVTVALISVVGTLITDNLTDGLGVSLVVTTVVFGIALIVTFATWYAAERTLSIHSISTTRREGFYWLTILFTFALGTASGDLVAERLNLGYFPSAAMFAAVIGLIALAHGMVKVNAVLTFWLAYILTRPLGASLGDYLSQPREEGGLGLGTVVTSVLFLIAILGFVVYLTVSKRDQDVRVAAPSAHTRPSSSGRARRAAGSRYDRR</sequence>
<feature type="transmembrane region" description="Helical" evidence="2">
    <location>
        <begin position="127"/>
        <end position="147"/>
    </location>
</feature>
<dbReference type="AlphaFoldDB" id="A0A8J3XXG3"/>
<gene>
    <name evidence="3" type="ORF">Pth03_49880</name>
</gene>
<reference evidence="3" key="1">
    <citation type="submission" date="2021-01" db="EMBL/GenBank/DDBJ databases">
        <title>Whole genome shotgun sequence of Planotetraspora thailandica NBRC 104271.</title>
        <authorList>
            <person name="Komaki H."/>
            <person name="Tamura T."/>
        </authorList>
    </citation>
    <scope>NUCLEOTIDE SEQUENCE</scope>
    <source>
        <strain evidence="3">NBRC 104271</strain>
    </source>
</reference>
<organism evidence="3 4">
    <name type="scientific">Planotetraspora thailandica</name>
    <dbReference type="NCBI Taxonomy" id="487172"/>
    <lineage>
        <taxon>Bacteria</taxon>
        <taxon>Bacillati</taxon>
        <taxon>Actinomycetota</taxon>
        <taxon>Actinomycetes</taxon>
        <taxon>Streptosporangiales</taxon>
        <taxon>Streptosporangiaceae</taxon>
        <taxon>Planotetraspora</taxon>
    </lineage>
</organism>
<feature type="compositionally biased region" description="Basic residues" evidence="1">
    <location>
        <begin position="257"/>
        <end position="269"/>
    </location>
</feature>
<evidence type="ECO:0000256" key="1">
    <source>
        <dbReference type="SAM" id="MobiDB-lite"/>
    </source>
</evidence>